<dbReference type="Pfam" id="PF00439">
    <property type="entry name" value="Bromodomain"/>
    <property type="match status" value="1"/>
</dbReference>
<feature type="domain" description="N-acetyltransferase" evidence="15">
    <location>
        <begin position="84"/>
        <end position="239"/>
    </location>
</feature>
<evidence type="ECO:0000256" key="6">
    <source>
        <dbReference type="ARBA" id="ARBA00023015"/>
    </source>
</evidence>
<evidence type="ECO:0000256" key="3">
    <source>
        <dbReference type="ARBA" id="ARBA00013184"/>
    </source>
</evidence>
<evidence type="ECO:0000313" key="17">
    <source>
        <dbReference type="Proteomes" id="UP001055712"/>
    </source>
</evidence>
<dbReference type="Gene3D" id="3.40.630.30">
    <property type="match status" value="1"/>
</dbReference>
<dbReference type="InterPro" id="IPR036427">
    <property type="entry name" value="Bromodomain-like_sf"/>
</dbReference>
<feature type="compositionally biased region" description="Basic and acidic residues" evidence="13">
    <location>
        <begin position="63"/>
        <end position="75"/>
    </location>
</feature>
<evidence type="ECO:0000259" key="15">
    <source>
        <dbReference type="PROSITE" id="PS51186"/>
    </source>
</evidence>
<dbReference type="SUPFAM" id="SSF55729">
    <property type="entry name" value="Acyl-CoA N-acyltransferases (Nat)"/>
    <property type="match status" value="1"/>
</dbReference>
<dbReference type="PROSITE" id="PS51186">
    <property type="entry name" value="GNAT"/>
    <property type="match status" value="1"/>
</dbReference>
<comment type="similarity">
    <text evidence="2">Belongs to the acetyltransferase family. GCN5 subfamily.</text>
</comment>
<keyword evidence="6" id="KW-0805">Transcription regulation</keyword>
<dbReference type="PANTHER" id="PTHR45750:SF3">
    <property type="entry name" value="HISTONE ACETYLTRANSFERASE"/>
    <property type="match status" value="1"/>
</dbReference>
<keyword evidence="10" id="KW-0539">Nucleus</keyword>
<dbReference type="SUPFAM" id="SSF47370">
    <property type="entry name" value="Bromodomain"/>
    <property type="match status" value="1"/>
</dbReference>
<dbReference type="Pfam" id="PF00583">
    <property type="entry name" value="Acetyltransf_1"/>
    <property type="match status" value="1"/>
</dbReference>
<evidence type="ECO:0000256" key="9">
    <source>
        <dbReference type="ARBA" id="ARBA00023163"/>
    </source>
</evidence>
<dbReference type="PANTHER" id="PTHR45750">
    <property type="entry name" value="GH11602P"/>
    <property type="match status" value="1"/>
</dbReference>
<keyword evidence="8" id="KW-0010">Activator</keyword>
<keyword evidence="7 12" id="KW-0103">Bromodomain</keyword>
<evidence type="ECO:0000256" key="2">
    <source>
        <dbReference type="ARBA" id="ARBA00008607"/>
    </source>
</evidence>
<comment type="caution">
    <text evidence="16">The sequence shown here is derived from an EMBL/GenBank/DDBJ whole genome shotgun (WGS) entry which is preliminary data.</text>
</comment>
<dbReference type="GO" id="GO:0010484">
    <property type="term" value="F:histone H3 acetyltransferase activity"/>
    <property type="evidence" value="ECO:0007669"/>
    <property type="project" value="TreeGrafter"/>
</dbReference>
<feature type="compositionally biased region" description="Pro residues" evidence="13">
    <location>
        <begin position="1"/>
        <end position="13"/>
    </location>
</feature>
<dbReference type="GO" id="GO:0000123">
    <property type="term" value="C:histone acetyltransferase complex"/>
    <property type="evidence" value="ECO:0007669"/>
    <property type="project" value="TreeGrafter"/>
</dbReference>
<evidence type="ECO:0000256" key="12">
    <source>
        <dbReference type="PROSITE-ProRule" id="PRU00035"/>
    </source>
</evidence>
<name>A0A9D4Z0M2_CHLVU</name>
<evidence type="ECO:0000256" key="1">
    <source>
        <dbReference type="ARBA" id="ARBA00004123"/>
    </source>
</evidence>
<evidence type="ECO:0000256" key="13">
    <source>
        <dbReference type="SAM" id="MobiDB-lite"/>
    </source>
</evidence>
<evidence type="ECO:0000259" key="14">
    <source>
        <dbReference type="PROSITE" id="PS50014"/>
    </source>
</evidence>
<feature type="region of interest" description="Disordered" evidence="13">
    <location>
        <begin position="1"/>
        <end position="75"/>
    </location>
</feature>
<accession>A0A9D4Z0M2</accession>
<keyword evidence="5" id="KW-0156">Chromatin regulator</keyword>
<organism evidence="16 17">
    <name type="scientific">Chlorella vulgaris</name>
    <name type="common">Green alga</name>
    <dbReference type="NCBI Taxonomy" id="3077"/>
    <lineage>
        <taxon>Eukaryota</taxon>
        <taxon>Viridiplantae</taxon>
        <taxon>Chlorophyta</taxon>
        <taxon>core chlorophytes</taxon>
        <taxon>Trebouxiophyceae</taxon>
        <taxon>Chlorellales</taxon>
        <taxon>Chlorellaceae</taxon>
        <taxon>Chlorella clade</taxon>
        <taxon>Chlorella</taxon>
    </lineage>
</organism>
<keyword evidence="9" id="KW-0804">Transcription</keyword>
<reference evidence="16" key="1">
    <citation type="journal article" date="2019" name="Plant J.">
        <title>Chlorella vulgaris genome assembly and annotation reveals the molecular basis for metabolic acclimation to high light conditions.</title>
        <authorList>
            <person name="Cecchin M."/>
            <person name="Marcolungo L."/>
            <person name="Rossato M."/>
            <person name="Girolomoni L."/>
            <person name="Cosentino E."/>
            <person name="Cuine S."/>
            <person name="Li-Beisson Y."/>
            <person name="Delledonne M."/>
            <person name="Ballottari M."/>
        </authorList>
    </citation>
    <scope>NUCLEOTIDE SEQUENCE</scope>
    <source>
        <strain evidence="16">211/11P</strain>
    </source>
</reference>
<dbReference type="CDD" id="cd04301">
    <property type="entry name" value="NAT_SF"/>
    <property type="match status" value="1"/>
</dbReference>
<feature type="compositionally biased region" description="Low complexity" evidence="13">
    <location>
        <begin position="34"/>
        <end position="55"/>
    </location>
</feature>
<dbReference type="EMBL" id="SIDB01000002">
    <property type="protein sequence ID" value="KAI3436320.1"/>
    <property type="molecule type" value="Genomic_DNA"/>
</dbReference>
<evidence type="ECO:0000256" key="7">
    <source>
        <dbReference type="ARBA" id="ARBA00023117"/>
    </source>
</evidence>
<evidence type="ECO:0000256" key="4">
    <source>
        <dbReference type="ARBA" id="ARBA00022679"/>
    </source>
</evidence>
<dbReference type="Gene3D" id="1.20.920.10">
    <property type="entry name" value="Bromodomain-like"/>
    <property type="match status" value="1"/>
</dbReference>
<dbReference type="Proteomes" id="UP001055712">
    <property type="component" value="Unassembled WGS sequence"/>
</dbReference>
<dbReference type="InterPro" id="IPR037800">
    <property type="entry name" value="GCN5"/>
</dbReference>
<dbReference type="GO" id="GO:0045944">
    <property type="term" value="P:positive regulation of transcription by RNA polymerase II"/>
    <property type="evidence" value="ECO:0007669"/>
    <property type="project" value="TreeGrafter"/>
</dbReference>
<evidence type="ECO:0000256" key="5">
    <source>
        <dbReference type="ARBA" id="ARBA00022853"/>
    </source>
</evidence>
<dbReference type="InterPro" id="IPR001487">
    <property type="entry name" value="Bromodomain"/>
</dbReference>
<dbReference type="InterPro" id="IPR016181">
    <property type="entry name" value="Acyl_CoA_acyltransferase"/>
</dbReference>
<dbReference type="AlphaFoldDB" id="A0A9D4Z0M2"/>
<gene>
    <name evidence="16" type="ORF">D9Q98_002373</name>
</gene>
<proteinExistence type="inferred from homology"/>
<dbReference type="SMART" id="SM00297">
    <property type="entry name" value="BROMO"/>
    <property type="match status" value="1"/>
</dbReference>
<feature type="domain" description="Bromo" evidence="14">
    <location>
        <begin position="333"/>
        <end position="404"/>
    </location>
</feature>
<evidence type="ECO:0000256" key="11">
    <source>
        <dbReference type="ARBA" id="ARBA00023315"/>
    </source>
</evidence>
<dbReference type="PRINTS" id="PR00503">
    <property type="entry name" value="BROMODOMAIN"/>
</dbReference>
<sequence length="436" mass="48723">MQVAPLPPPPPPQQSAGPADGNAQASVDADAAEHAQQQQGEGRTAAVPTAPATAPLQDNTYMSREKRHTERERSGELTAKYVKNDGSIENGRLLTGLKNVFSKCLPNMPKEYICRLIFERRHKSVVIVRNGSQVIGGITYRTFPNTPAARLGEIAFCAVAQTLQVTGYGTRLMNWTKHYARQMDGLEYFLTYADNNAVGYFSKQSFTKTVSLEKDKWYGFIKDYDGGTLMECRIHPTLPYAGFPEMLAKQRAALEGEVKRYTTGHVVHPGLPHWKQGGGPLPIQDIPGAVEAGWSHAAGMMYKQYSIAMNNQILDPTQDNLHDFMTMLLKKAQKHADAGPFLHAVSAADVPDYYSVIIDPMDLHTMEERLLSRRYYITLNMFAADFYKMVKNCQLYNGAQNPYFLASKRIYDMFWAVMRSSILPNLEAAGIVEPKL</sequence>
<comment type="subcellular location">
    <subcellularLocation>
        <location evidence="1">Nucleus</location>
    </subcellularLocation>
</comment>
<evidence type="ECO:0000256" key="8">
    <source>
        <dbReference type="ARBA" id="ARBA00023159"/>
    </source>
</evidence>
<dbReference type="OrthoDB" id="1937912at2759"/>
<dbReference type="GO" id="GO:0005634">
    <property type="term" value="C:nucleus"/>
    <property type="evidence" value="ECO:0007669"/>
    <property type="project" value="UniProtKB-SubCell"/>
</dbReference>
<keyword evidence="4" id="KW-0808">Transferase</keyword>
<dbReference type="PROSITE" id="PS50014">
    <property type="entry name" value="BROMODOMAIN_2"/>
    <property type="match status" value="1"/>
</dbReference>
<evidence type="ECO:0000313" key="16">
    <source>
        <dbReference type="EMBL" id="KAI3436320.1"/>
    </source>
</evidence>
<evidence type="ECO:0000256" key="10">
    <source>
        <dbReference type="ARBA" id="ARBA00023242"/>
    </source>
</evidence>
<dbReference type="PROSITE" id="PS00633">
    <property type="entry name" value="BROMODOMAIN_1"/>
    <property type="match status" value="1"/>
</dbReference>
<dbReference type="InterPro" id="IPR018359">
    <property type="entry name" value="Bromodomain_CS"/>
</dbReference>
<protein>
    <recommendedName>
        <fullName evidence="3">histone acetyltransferase</fullName>
        <ecNumber evidence="3">2.3.1.48</ecNumber>
    </recommendedName>
</protein>
<dbReference type="InterPro" id="IPR000182">
    <property type="entry name" value="GNAT_dom"/>
</dbReference>
<keyword evidence="11" id="KW-0012">Acyltransferase</keyword>
<keyword evidence="17" id="KW-1185">Reference proteome</keyword>
<reference evidence="16" key="2">
    <citation type="submission" date="2020-11" db="EMBL/GenBank/DDBJ databases">
        <authorList>
            <person name="Cecchin M."/>
            <person name="Marcolungo L."/>
            <person name="Rossato M."/>
            <person name="Girolomoni L."/>
            <person name="Cosentino E."/>
            <person name="Cuine S."/>
            <person name="Li-Beisson Y."/>
            <person name="Delledonne M."/>
            <person name="Ballottari M."/>
        </authorList>
    </citation>
    <scope>NUCLEOTIDE SEQUENCE</scope>
    <source>
        <strain evidence="16">211/11P</strain>
        <tissue evidence="16">Whole cell</tissue>
    </source>
</reference>
<dbReference type="EC" id="2.3.1.48" evidence="3"/>